<dbReference type="PROSITE" id="PS50112">
    <property type="entry name" value="PAS"/>
    <property type="match status" value="3"/>
</dbReference>
<dbReference type="EMBL" id="JANDBC010000001">
    <property type="protein sequence ID" value="MCP9291020.1"/>
    <property type="molecule type" value="Genomic_DNA"/>
</dbReference>
<dbReference type="RefSeq" id="WP_255133599.1">
    <property type="nucleotide sequence ID" value="NZ_JANDBC010000001.1"/>
</dbReference>
<evidence type="ECO:0000313" key="6">
    <source>
        <dbReference type="EMBL" id="MCP9291020.1"/>
    </source>
</evidence>
<dbReference type="InterPro" id="IPR001610">
    <property type="entry name" value="PAC"/>
</dbReference>
<dbReference type="InterPro" id="IPR000700">
    <property type="entry name" value="PAS-assoc_C"/>
</dbReference>
<name>A0A9X2L2G8_9BACT</name>
<evidence type="ECO:0000256" key="2">
    <source>
        <dbReference type="ARBA" id="ARBA00022643"/>
    </source>
</evidence>
<dbReference type="SMART" id="SM00091">
    <property type="entry name" value="PAS"/>
    <property type="match status" value="3"/>
</dbReference>
<dbReference type="Proteomes" id="UP001139125">
    <property type="component" value="Unassembled WGS sequence"/>
</dbReference>
<dbReference type="PROSITE" id="PS50113">
    <property type="entry name" value="PAC"/>
    <property type="match status" value="1"/>
</dbReference>
<feature type="domain" description="PAS" evidence="4">
    <location>
        <begin position="174"/>
        <end position="237"/>
    </location>
</feature>
<evidence type="ECO:0000256" key="3">
    <source>
        <dbReference type="ARBA" id="ARBA00022991"/>
    </source>
</evidence>
<dbReference type="InterPro" id="IPR035965">
    <property type="entry name" value="PAS-like_dom_sf"/>
</dbReference>
<dbReference type="SMART" id="SM00086">
    <property type="entry name" value="PAC"/>
    <property type="match status" value="1"/>
</dbReference>
<proteinExistence type="predicted"/>
<dbReference type="Pfam" id="PF08447">
    <property type="entry name" value="PAS_3"/>
    <property type="match status" value="1"/>
</dbReference>
<comment type="caution">
    <text evidence="6">The sequence shown here is derived from an EMBL/GenBank/DDBJ whole genome shotgun (WGS) entry which is preliminary data.</text>
</comment>
<dbReference type="Pfam" id="PF13426">
    <property type="entry name" value="PAS_9"/>
    <property type="match status" value="2"/>
</dbReference>
<dbReference type="InterPro" id="IPR013655">
    <property type="entry name" value="PAS_fold_3"/>
</dbReference>
<protein>
    <submittedName>
        <fullName evidence="6">PAS domain S-box protein</fullName>
    </submittedName>
</protein>
<keyword evidence="7" id="KW-1185">Reference proteome</keyword>
<accession>A0A9X2L2G8</accession>
<feature type="domain" description="PAS" evidence="4">
    <location>
        <begin position="317"/>
        <end position="373"/>
    </location>
</feature>
<feature type="domain" description="PAS" evidence="4">
    <location>
        <begin position="43"/>
        <end position="119"/>
    </location>
</feature>
<dbReference type="InterPro" id="IPR000014">
    <property type="entry name" value="PAS"/>
</dbReference>
<dbReference type="CDD" id="cd00130">
    <property type="entry name" value="PAS"/>
    <property type="match status" value="3"/>
</dbReference>
<sequence length="421" mass="48351">MDQKLDPEVIEQIKKCCKDEASFSKLEELFGELFQRYQNTKKQLSLVEQAIKHDYDSILITDLDLEKPGPKIVYVNEGFTRMTGYTKEEVLGKTPRILQGEKTDRHVLDRLKERLIEGQAFFGHTVNYRKDGSEFINQWDIHPLTNSKGEITHWVSYQRDITDRKESSKLIFDANLDFDNLVEESKKTFIDLDVQGNIISSNNSFKSLLGYDADELKTVKIWDLVVDEDQDEMKSLFGDFDAKQIEDKEYPWEFIQKDGETVKLEGTINYFVSNDETVIRVHFDNISLRNRIIETLKKKKSSLENIVGKKDEFTLRFVAGSDGKTGCKFVSENFTNITGLNPELILDDGIENVIHADDLEEAEKALEKAFNGTSSSISCKYKTSDDNYVSVIQSFKPDFGKDKETVESVKSVAMIELEVEK</sequence>
<keyword evidence="2" id="KW-0288">FMN</keyword>
<feature type="domain" description="PAC" evidence="5">
    <location>
        <begin position="119"/>
        <end position="173"/>
    </location>
</feature>
<gene>
    <name evidence="6" type="ORF">NM125_05450</name>
</gene>
<dbReference type="PANTHER" id="PTHR47429">
    <property type="entry name" value="PROTEIN TWIN LOV 1"/>
    <property type="match status" value="1"/>
</dbReference>
<dbReference type="AlphaFoldDB" id="A0A9X2L2G8"/>
<dbReference type="SUPFAM" id="SSF55785">
    <property type="entry name" value="PYP-like sensor domain (PAS domain)"/>
    <property type="match status" value="3"/>
</dbReference>
<evidence type="ECO:0000313" key="7">
    <source>
        <dbReference type="Proteomes" id="UP001139125"/>
    </source>
</evidence>
<keyword evidence="3" id="KW-0157">Chromophore</keyword>
<evidence type="ECO:0000259" key="5">
    <source>
        <dbReference type="PROSITE" id="PS50113"/>
    </source>
</evidence>
<dbReference type="NCBIfam" id="TIGR00229">
    <property type="entry name" value="sensory_box"/>
    <property type="match status" value="2"/>
</dbReference>
<keyword evidence="1" id="KW-0285">Flavoprotein</keyword>
<reference evidence="6" key="1">
    <citation type="submission" date="2022-06" db="EMBL/GenBank/DDBJ databases">
        <title>Gracilimonas sp. CAU 1638 isolated from sea sediment.</title>
        <authorList>
            <person name="Kim W."/>
        </authorList>
    </citation>
    <scope>NUCLEOTIDE SEQUENCE</scope>
    <source>
        <strain evidence="6">CAU 1638</strain>
    </source>
</reference>
<evidence type="ECO:0000256" key="1">
    <source>
        <dbReference type="ARBA" id="ARBA00022630"/>
    </source>
</evidence>
<dbReference type="PANTHER" id="PTHR47429:SF2">
    <property type="entry name" value="PROTEIN TWIN LOV 1"/>
    <property type="match status" value="1"/>
</dbReference>
<dbReference type="Gene3D" id="3.30.450.20">
    <property type="entry name" value="PAS domain"/>
    <property type="match status" value="3"/>
</dbReference>
<evidence type="ECO:0000259" key="4">
    <source>
        <dbReference type="PROSITE" id="PS50112"/>
    </source>
</evidence>
<organism evidence="6 7">
    <name type="scientific">Gracilimonas sediminicola</name>
    <dbReference type="NCBI Taxonomy" id="2952158"/>
    <lineage>
        <taxon>Bacteria</taxon>
        <taxon>Pseudomonadati</taxon>
        <taxon>Balneolota</taxon>
        <taxon>Balneolia</taxon>
        <taxon>Balneolales</taxon>
        <taxon>Balneolaceae</taxon>
        <taxon>Gracilimonas</taxon>
    </lineage>
</organism>